<dbReference type="EMBL" id="SPMX01000104">
    <property type="protein sequence ID" value="NMQ07899.1"/>
    <property type="molecule type" value="Genomic_DNA"/>
</dbReference>
<accession>A0ABX1TE15</accession>
<organism evidence="1 2">
    <name type="scientific">Candidatus Accumulibacter contiguus</name>
    <dbReference type="NCBI Taxonomy" id="2954381"/>
    <lineage>
        <taxon>Bacteria</taxon>
        <taxon>Pseudomonadati</taxon>
        <taxon>Pseudomonadota</taxon>
        <taxon>Betaproteobacteria</taxon>
        <taxon>Candidatus Accumulibacter</taxon>
    </lineage>
</organism>
<keyword evidence="2" id="KW-1185">Reference proteome</keyword>
<protein>
    <recommendedName>
        <fullName evidence="3">Restriction endonuclease</fullName>
    </recommendedName>
</protein>
<evidence type="ECO:0008006" key="3">
    <source>
        <dbReference type="Google" id="ProtNLM"/>
    </source>
</evidence>
<sequence length="314" mass="35753">MKDRYAREVINGFPYPVAAMFVRLRTDECLDPGPNRLRYLLSTGEAITRFLGVVNLCQARDFAESTGHVPPHALRADFRLRFERIAWGTWLHLARESLRWLLTEPQEMVLIPEMGRFFFDPPPADSRAVKALGELLTLRNGLSHDKIKVMHAHEFQDLCGRAQEHLETVLEALEFLLDYELTFISEIDVEKRRRHEPVFRHRLMKLIGNSGDFEGDRNKQTFPLDSHAVILSHRESGRHLNLDPLLVYEAKAGKAPDIFFYNGMKNPDQAEYAACKHGGNFRGGDSERAANLAEELSILLQMFGDTTAAPSALV</sequence>
<reference evidence="1" key="1">
    <citation type="submission" date="2019-03" db="EMBL/GenBank/DDBJ databases">
        <title>Metabolic reconstructions from genomes of highly enriched 'Candidatus Accumulibacter' and 'Candidatus Competibacter' bioreactor populations.</title>
        <authorList>
            <person name="Annavajhala M.K."/>
            <person name="Welles L."/>
            <person name="Abbas B."/>
            <person name="Sorokin D."/>
            <person name="Park H."/>
            <person name="Van Loosdrecht M."/>
            <person name="Chandran K."/>
        </authorList>
    </citation>
    <scope>NUCLEOTIDE SEQUENCE</scope>
    <source>
        <strain evidence="1">SBR_L</strain>
    </source>
</reference>
<name>A0ABX1TE15_9PROT</name>
<gene>
    <name evidence="1" type="ORF">E4Q08_23020</name>
</gene>
<evidence type="ECO:0000313" key="2">
    <source>
        <dbReference type="Proteomes" id="UP000886469"/>
    </source>
</evidence>
<proteinExistence type="predicted"/>
<dbReference type="Proteomes" id="UP000886469">
    <property type="component" value="Unassembled WGS sequence"/>
</dbReference>
<evidence type="ECO:0000313" key="1">
    <source>
        <dbReference type="EMBL" id="NMQ07899.1"/>
    </source>
</evidence>
<comment type="caution">
    <text evidence="1">The sequence shown here is derived from an EMBL/GenBank/DDBJ whole genome shotgun (WGS) entry which is preliminary data.</text>
</comment>
<dbReference type="RefSeq" id="WP_169072131.1">
    <property type="nucleotide sequence ID" value="NZ_SPMX01000104.1"/>
</dbReference>